<evidence type="ECO:0000313" key="3">
    <source>
        <dbReference type="EMBL" id="BES95459.1"/>
    </source>
</evidence>
<keyword evidence="1" id="KW-0472">Membrane</keyword>
<feature type="signal peptide" evidence="2">
    <location>
        <begin position="1"/>
        <end position="21"/>
    </location>
</feature>
<keyword evidence="2" id="KW-0732">Signal</keyword>
<dbReference type="EMBL" id="AP028914">
    <property type="protein sequence ID" value="BES95459.1"/>
    <property type="molecule type" value="Genomic_DNA"/>
</dbReference>
<evidence type="ECO:0000313" key="4">
    <source>
        <dbReference type="Proteomes" id="UP001307889"/>
    </source>
</evidence>
<name>A0ABN7AVX6_9HEMI</name>
<sequence>MVTNMSAAVLCILSAVQMVLGEAPYPGASPDLISNQVAPGGSAPYPGAPPVAPAPQPAYTKWEQDNDNTISLQSGYEGYLIPAEPSLSFTDILRTAGLITVAPPLGKLGLKFALKFGVWFAGLAALFLLGSLVTSTVCTLTPICTISFLGLGPFSKETVRSYISDDRLNSATNFVFEAINKYKSLNRKSDDSKSQK</sequence>
<keyword evidence="1" id="KW-1133">Transmembrane helix</keyword>
<feature type="transmembrane region" description="Helical" evidence="1">
    <location>
        <begin position="118"/>
        <end position="151"/>
    </location>
</feature>
<dbReference type="Proteomes" id="UP001307889">
    <property type="component" value="Chromosome 6"/>
</dbReference>
<keyword evidence="4" id="KW-1185">Reference proteome</keyword>
<feature type="chain" id="PRO_5045827628" evidence="2">
    <location>
        <begin position="22"/>
        <end position="196"/>
    </location>
</feature>
<evidence type="ECO:0000256" key="2">
    <source>
        <dbReference type="SAM" id="SignalP"/>
    </source>
</evidence>
<evidence type="ECO:0000256" key="1">
    <source>
        <dbReference type="SAM" id="Phobius"/>
    </source>
</evidence>
<protein>
    <submittedName>
        <fullName evidence="3">Uncharacterized protein</fullName>
    </submittedName>
</protein>
<reference evidence="3 4" key="1">
    <citation type="submission" date="2023-09" db="EMBL/GenBank/DDBJ databases">
        <title>Nesidiocoris tenuis whole genome shotgun sequence.</title>
        <authorList>
            <person name="Shibata T."/>
            <person name="Shimoda M."/>
            <person name="Kobayashi T."/>
            <person name="Uehara T."/>
        </authorList>
    </citation>
    <scope>NUCLEOTIDE SEQUENCE [LARGE SCALE GENOMIC DNA]</scope>
    <source>
        <strain evidence="3 4">Japan</strain>
    </source>
</reference>
<gene>
    <name evidence="3" type="ORF">NTJ_08268</name>
</gene>
<organism evidence="3 4">
    <name type="scientific">Nesidiocoris tenuis</name>
    <dbReference type="NCBI Taxonomy" id="355587"/>
    <lineage>
        <taxon>Eukaryota</taxon>
        <taxon>Metazoa</taxon>
        <taxon>Ecdysozoa</taxon>
        <taxon>Arthropoda</taxon>
        <taxon>Hexapoda</taxon>
        <taxon>Insecta</taxon>
        <taxon>Pterygota</taxon>
        <taxon>Neoptera</taxon>
        <taxon>Paraneoptera</taxon>
        <taxon>Hemiptera</taxon>
        <taxon>Heteroptera</taxon>
        <taxon>Panheteroptera</taxon>
        <taxon>Cimicomorpha</taxon>
        <taxon>Miridae</taxon>
        <taxon>Dicyphina</taxon>
        <taxon>Nesidiocoris</taxon>
    </lineage>
</organism>
<keyword evidence="1" id="KW-0812">Transmembrane</keyword>
<proteinExistence type="predicted"/>
<accession>A0ABN7AVX6</accession>